<keyword evidence="5" id="KW-1185">Reference proteome</keyword>
<sequence length="237" mass="24871">MKSIIITGASSGIGRATAELFLEGGWQVGLIARRGEVLEDIANTYDTAIALPADVTDADAMSAAFAAFTSQAGRLDALFNNAGMFGPSAPIDEVPLDQWMQVLNVNVGGMFIAAQLAFAQMRAQTPQGGRIINNGSLSAHVPRPNSVCYTTTKHAVSGLTKTISLDGRACNVACGQIDIGNAETDMVAALKSTQTEMPTMDVRHAAEAVLHMAELPLNANVQSMTVMASQMPYIGRG</sequence>
<dbReference type="SUPFAM" id="SSF51735">
    <property type="entry name" value="NAD(P)-binding Rossmann-fold domains"/>
    <property type="match status" value="1"/>
</dbReference>
<evidence type="ECO:0000256" key="1">
    <source>
        <dbReference type="ARBA" id="ARBA00006484"/>
    </source>
</evidence>
<name>A0A2R8BB46_9RHOB</name>
<dbReference type="RefSeq" id="WP_108827498.1">
    <property type="nucleotide sequence ID" value="NZ_OMOR01000001.1"/>
</dbReference>
<dbReference type="PANTHER" id="PTHR43669:SF12">
    <property type="entry name" value="BLR5618 PROTEIN"/>
    <property type="match status" value="1"/>
</dbReference>
<gene>
    <name evidence="4" type="primary">xecD</name>
    <name evidence="4" type="ORF">ASD8599_00996</name>
</gene>
<dbReference type="EMBL" id="OMOR01000001">
    <property type="protein sequence ID" value="SPH20259.1"/>
    <property type="molecule type" value="Genomic_DNA"/>
</dbReference>
<organism evidence="4 5">
    <name type="scientific">Ascidiaceihabitans donghaensis</name>
    <dbReference type="NCBI Taxonomy" id="1510460"/>
    <lineage>
        <taxon>Bacteria</taxon>
        <taxon>Pseudomonadati</taxon>
        <taxon>Pseudomonadota</taxon>
        <taxon>Alphaproteobacteria</taxon>
        <taxon>Rhodobacterales</taxon>
        <taxon>Paracoccaceae</taxon>
        <taxon>Ascidiaceihabitans</taxon>
    </lineage>
</organism>
<reference evidence="4 5" key="1">
    <citation type="submission" date="2018-03" db="EMBL/GenBank/DDBJ databases">
        <authorList>
            <person name="Keele B.F."/>
        </authorList>
    </citation>
    <scope>NUCLEOTIDE SEQUENCE [LARGE SCALE GENOMIC DNA]</scope>
    <source>
        <strain evidence="4 5">CECT 8599</strain>
    </source>
</reference>
<evidence type="ECO:0000256" key="3">
    <source>
        <dbReference type="RuleBase" id="RU000363"/>
    </source>
</evidence>
<dbReference type="GO" id="GO:0050574">
    <property type="term" value="F:2-(R)-hydroxypropyl-CoM dehydrogenase activity"/>
    <property type="evidence" value="ECO:0007669"/>
    <property type="project" value="UniProtKB-EC"/>
</dbReference>
<keyword evidence="2 4" id="KW-0560">Oxidoreductase</keyword>
<proteinExistence type="inferred from homology"/>
<dbReference type="PRINTS" id="PR00080">
    <property type="entry name" value="SDRFAMILY"/>
</dbReference>
<dbReference type="AlphaFoldDB" id="A0A2R8BB46"/>
<dbReference type="InterPro" id="IPR002347">
    <property type="entry name" value="SDR_fam"/>
</dbReference>
<accession>A0A2R8BB46</accession>
<dbReference type="PROSITE" id="PS00061">
    <property type="entry name" value="ADH_SHORT"/>
    <property type="match status" value="1"/>
</dbReference>
<evidence type="ECO:0000256" key="2">
    <source>
        <dbReference type="ARBA" id="ARBA00023002"/>
    </source>
</evidence>
<evidence type="ECO:0000313" key="4">
    <source>
        <dbReference type="EMBL" id="SPH20259.1"/>
    </source>
</evidence>
<dbReference type="Pfam" id="PF00106">
    <property type="entry name" value="adh_short"/>
    <property type="match status" value="1"/>
</dbReference>
<dbReference type="EC" id="1.1.1.268" evidence="4"/>
<dbReference type="OrthoDB" id="658698at2"/>
<dbReference type="Gene3D" id="3.40.50.720">
    <property type="entry name" value="NAD(P)-binding Rossmann-like Domain"/>
    <property type="match status" value="1"/>
</dbReference>
<dbReference type="PANTHER" id="PTHR43669">
    <property type="entry name" value="5-KETO-D-GLUCONATE 5-REDUCTASE"/>
    <property type="match status" value="1"/>
</dbReference>
<comment type="similarity">
    <text evidence="1 3">Belongs to the short-chain dehydrogenases/reductases (SDR) family.</text>
</comment>
<dbReference type="InterPro" id="IPR020904">
    <property type="entry name" value="Sc_DH/Rdtase_CS"/>
</dbReference>
<dbReference type="PRINTS" id="PR00081">
    <property type="entry name" value="GDHRDH"/>
</dbReference>
<protein>
    <submittedName>
        <fullName evidence="4">2-(R)-hydroxypropyl-CoM dehydrogenase</fullName>
        <ecNumber evidence="4">1.1.1.268</ecNumber>
    </submittedName>
</protein>
<evidence type="ECO:0000313" key="5">
    <source>
        <dbReference type="Proteomes" id="UP000244880"/>
    </source>
</evidence>
<dbReference type="InterPro" id="IPR036291">
    <property type="entry name" value="NAD(P)-bd_dom_sf"/>
</dbReference>
<dbReference type="Proteomes" id="UP000244880">
    <property type="component" value="Unassembled WGS sequence"/>
</dbReference>
<dbReference type="CDD" id="cd05233">
    <property type="entry name" value="SDR_c"/>
    <property type="match status" value="1"/>
</dbReference>